<keyword evidence="2" id="KW-1133">Transmembrane helix</keyword>
<evidence type="ECO:0000313" key="5">
    <source>
        <dbReference type="Proteomes" id="UP001140949"/>
    </source>
</evidence>
<dbReference type="CDD" id="cd12885">
    <property type="entry name" value="SPRY_RanBP_like"/>
    <property type="match status" value="1"/>
</dbReference>
<reference evidence="4" key="1">
    <citation type="journal article" date="2023" name="GigaByte">
        <title>Genome assembly of the bearded iris, Iris pallida Lam.</title>
        <authorList>
            <person name="Bruccoleri R.E."/>
            <person name="Oakeley E.J."/>
            <person name="Faust A.M.E."/>
            <person name="Altorfer M."/>
            <person name="Dessus-Babus S."/>
            <person name="Burckhardt D."/>
            <person name="Oertli M."/>
            <person name="Naumann U."/>
            <person name="Petersen F."/>
            <person name="Wong J."/>
        </authorList>
    </citation>
    <scope>NUCLEOTIDE SEQUENCE</scope>
    <source>
        <strain evidence="4">GSM-AAB239-AS_SAM_17_03QT</strain>
    </source>
</reference>
<organism evidence="4 5">
    <name type="scientific">Iris pallida</name>
    <name type="common">Sweet iris</name>
    <dbReference type="NCBI Taxonomy" id="29817"/>
    <lineage>
        <taxon>Eukaryota</taxon>
        <taxon>Viridiplantae</taxon>
        <taxon>Streptophyta</taxon>
        <taxon>Embryophyta</taxon>
        <taxon>Tracheophyta</taxon>
        <taxon>Spermatophyta</taxon>
        <taxon>Magnoliopsida</taxon>
        <taxon>Liliopsida</taxon>
        <taxon>Asparagales</taxon>
        <taxon>Iridaceae</taxon>
        <taxon>Iridoideae</taxon>
        <taxon>Irideae</taxon>
        <taxon>Iris</taxon>
    </lineage>
</organism>
<name>A0AAX6FD87_IRIPA</name>
<dbReference type="InterPro" id="IPR044736">
    <property type="entry name" value="Gid1/RanBPM/SPLA_SPRY"/>
</dbReference>
<feature type="domain" description="SPRY" evidence="3">
    <location>
        <begin position="282"/>
        <end position="392"/>
    </location>
</feature>
<evidence type="ECO:0000313" key="4">
    <source>
        <dbReference type="EMBL" id="KAJ6814407.1"/>
    </source>
</evidence>
<dbReference type="AlphaFoldDB" id="A0AAX6FD87"/>
<dbReference type="PANTHER" id="PTHR44991">
    <property type="entry name" value="IMMUNOGLOBULIN SUPERFAMILY MEMBER 5"/>
    <property type="match status" value="1"/>
</dbReference>
<dbReference type="Gene3D" id="2.60.120.920">
    <property type="match status" value="1"/>
</dbReference>
<dbReference type="PANTHER" id="PTHR44991:SF1">
    <property type="entry name" value="IMMUNOGLOBULIN SUPERFAMILY MEMBER 5"/>
    <property type="match status" value="1"/>
</dbReference>
<evidence type="ECO:0000256" key="2">
    <source>
        <dbReference type="SAM" id="Phobius"/>
    </source>
</evidence>
<feature type="region of interest" description="Disordered" evidence="1">
    <location>
        <begin position="224"/>
        <end position="254"/>
    </location>
</feature>
<gene>
    <name evidence="4" type="ORF">M6B38_139950</name>
</gene>
<sequence>MTPLIKILAGVVPGVALLSLSILLFWWRRRRQQPRPQQQLISSANAAGLAVPSPSQDGFQSAIDKFRNRSNKNSLHFQQLNPKQNIQQQQQQEEVPPHFSWDAHPRLISEVVDHGWSQFVFADRSSVPRSSPLWSLCASCDSGWPQESQQISWEVQANTSEFMQTARISPLRTKKTASSSTNSSPLFPIDSSATSCTRMSLPLPGPPLIGSSFPQEAYFEISITQLQPPNQPSGPRRRLKDGDASDGDDDRLKLIDQNPSKVHSDGRIESNYSPTTTEVKPNKPLICLGLTRGGSTETRLIPGTYPGSIGFQSNGSVYLDGLHLVSESNKTEWATVDKVIGCGFSPSRKKVYFTIDSELVHVIRCNSEVYKSPLYPILASNSDVTIVVNLGQVAFKYVPANSHRTANPCFLQSSPSYSCHSVGAYEDSREFFSVGMQDAECSDYAAANGKSNSKGSTKSSKRIKYNWDEESVNLDVDKDSDLFEIVLNY</sequence>
<accession>A0AAX6FD87</accession>
<keyword evidence="2" id="KW-0472">Membrane</keyword>
<evidence type="ECO:0000259" key="3">
    <source>
        <dbReference type="Pfam" id="PF00622"/>
    </source>
</evidence>
<dbReference type="EMBL" id="JANAVB010029815">
    <property type="protein sequence ID" value="KAJ6814407.1"/>
    <property type="molecule type" value="Genomic_DNA"/>
</dbReference>
<feature type="transmembrane region" description="Helical" evidence="2">
    <location>
        <begin position="6"/>
        <end position="27"/>
    </location>
</feature>
<comment type="caution">
    <text evidence="4">The sequence shown here is derived from an EMBL/GenBank/DDBJ whole genome shotgun (WGS) entry which is preliminary data.</text>
</comment>
<evidence type="ECO:0000256" key="1">
    <source>
        <dbReference type="SAM" id="MobiDB-lite"/>
    </source>
</evidence>
<protein>
    <recommendedName>
        <fullName evidence="3">SPRY domain-containing protein</fullName>
    </recommendedName>
</protein>
<dbReference type="InterPro" id="IPR043136">
    <property type="entry name" value="B30.2/SPRY_sf"/>
</dbReference>
<dbReference type="Pfam" id="PF00622">
    <property type="entry name" value="SPRY"/>
    <property type="match status" value="1"/>
</dbReference>
<dbReference type="Proteomes" id="UP001140949">
    <property type="component" value="Unassembled WGS sequence"/>
</dbReference>
<keyword evidence="2" id="KW-0812">Transmembrane</keyword>
<proteinExistence type="predicted"/>
<keyword evidence="5" id="KW-1185">Reference proteome</keyword>
<dbReference type="InterPro" id="IPR003877">
    <property type="entry name" value="SPRY_dom"/>
</dbReference>
<feature type="region of interest" description="Disordered" evidence="1">
    <location>
        <begin position="169"/>
        <end position="189"/>
    </location>
</feature>
<reference evidence="4" key="2">
    <citation type="submission" date="2023-04" db="EMBL/GenBank/DDBJ databases">
        <authorList>
            <person name="Bruccoleri R.E."/>
            <person name="Oakeley E.J."/>
            <person name="Faust A.-M."/>
            <person name="Dessus-Babus S."/>
            <person name="Altorfer M."/>
            <person name="Burckhardt D."/>
            <person name="Oertli M."/>
            <person name="Naumann U."/>
            <person name="Petersen F."/>
            <person name="Wong J."/>
        </authorList>
    </citation>
    <scope>NUCLEOTIDE SEQUENCE</scope>
    <source>
        <strain evidence="4">GSM-AAB239-AS_SAM_17_03QT</strain>
        <tissue evidence="4">Leaf</tissue>
    </source>
</reference>